<accession>A0A1H4DU71</accession>
<feature type="binding site" evidence="10">
    <location>
        <position position="111"/>
    </location>
    <ligand>
        <name>L-glutamate</name>
        <dbReference type="ChEBI" id="CHEBI:29985"/>
    </ligand>
</feature>
<dbReference type="InterPro" id="IPR029055">
    <property type="entry name" value="Ntn_hydrolases_N"/>
</dbReference>
<dbReference type="OrthoDB" id="5297205at2"/>
<dbReference type="NCBIfam" id="TIGR00066">
    <property type="entry name" value="g_glut_trans"/>
    <property type="match status" value="1"/>
</dbReference>
<comment type="catalytic activity">
    <reaction evidence="1 11">
        <text>an S-substituted glutathione + H2O = an S-substituted L-cysteinylglycine + L-glutamate</text>
        <dbReference type="Rhea" id="RHEA:59468"/>
        <dbReference type="ChEBI" id="CHEBI:15377"/>
        <dbReference type="ChEBI" id="CHEBI:29985"/>
        <dbReference type="ChEBI" id="CHEBI:90779"/>
        <dbReference type="ChEBI" id="CHEBI:143103"/>
        <dbReference type="EC" id="3.4.19.13"/>
    </reaction>
</comment>
<dbReference type="EMBL" id="FNRJ01000007">
    <property type="protein sequence ID" value="SEA76271.1"/>
    <property type="molecule type" value="Genomic_DNA"/>
</dbReference>
<dbReference type="GO" id="GO:0103068">
    <property type="term" value="F:leukotriene C4 gamma-glutamyl transferase activity"/>
    <property type="evidence" value="ECO:0007669"/>
    <property type="project" value="UniProtKB-EC"/>
</dbReference>
<comment type="similarity">
    <text evidence="3 11">Belongs to the gamma-glutamyltransferase family.</text>
</comment>
<evidence type="ECO:0000256" key="5">
    <source>
        <dbReference type="ARBA" id="ARBA00022801"/>
    </source>
</evidence>
<dbReference type="GO" id="GO:0036374">
    <property type="term" value="F:glutathione hydrolase activity"/>
    <property type="evidence" value="ECO:0007669"/>
    <property type="project" value="UniProtKB-UniRule"/>
</dbReference>
<keyword evidence="15" id="KW-1185">Reference proteome</keyword>
<evidence type="ECO:0000256" key="1">
    <source>
        <dbReference type="ARBA" id="ARBA00001049"/>
    </source>
</evidence>
<dbReference type="GO" id="GO:0006751">
    <property type="term" value="P:glutathione catabolic process"/>
    <property type="evidence" value="ECO:0007669"/>
    <property type="project" value="UniProtKB-UniRule"/>
</dbReference>
<evidence type="ECO:0000256" key="7">
    <source>
        <dbReference type="ARBA" id="ARBA00023315"/>
    </source>
</evidence>
<dbReference type="GO" id="GO:0006750">
    <property type="term" value="P:glutathione biosynthetic process"/>
    <property type="evidence" value="ECO:0007669"/>
    <property type="project" value="UniProtKB-KW"/>
</dbReference>
<dbReference type="InterPro" id="IPR000101">
    <property type="entry name" value="GGT_peptidase"/>
</dbReference>
<dbReference type="Proteomes" id="UP000242469">
    <property type="component" value="Unassembled WGS sequence"/>
</dbReference>
<feature type="signal peptide" evidence="13">
    <location>
        <begin position="1"/>
        <end position="21"/>
    </location>
</feature>
<evidence type="ECO:0000256" key="9">
    <source>
        <dbReference type="PIRSR" id="PIRSR600101-1"/>
    </source>
</evidence>
<dbReference type="PRINTS" id="PR01210">
    <property type="entry name" value="GGTRANSPTASE"/>
</dbReference>
<comment type="pathway">
    <text evidence="11">Sulfur metabolism; glutathione metabolism.</text>
</comment>
<feature type="binding site" evidence="10">
    <location>
        <position position="486"/>
    </location>
    <ligand>
        <name>L-glutamate</name>
        <dbReference type="ChEBI" id="CHEBI:29985"/>
    </ligand>
</feature>
<feature type="binding site" evidence="10">
    <location>
        <position position="439"/>
    </location>
    <ligand>
        <name>L-glutamate</name>
        <dbReference type="ChEBI" id="CHEBI:29985"/>
    </ligand>
</feature>
<evidence type="ECO:0000256" key="3">
    <source>
        <dbReference type="ARBA" id="ARBA00009381"/>
    </source>
</evidence>
<dbReference type="EC" id="2.3.2.2" evidence="11"/>
<comment type="catalytic activity">
    <reaction evidence="2 11">
        <text>glutathione + H2O = L-cysteinylglycine + L-glutamate</text>
        <dbReference type="Rhea" id="RHEA:28807"/>
        <dbReference type="ChEBI" id="CHEBI:15377"/>
        <dbReference type="ChEBI" id="CHEBI:29985"/>
        <dbReference type="ChEBI" id="CHEBI:57925"/>
        <dbReference type="ChEBI" id="CHEBI:61694"/>
        <dbReference type="EC" id="3.4.19.13"/>
    </reaction>
</comment>
<evidence type="ECO:0000256" key="4">
    <source>
        <dbReference type="ARBA" id="ARBA00022679"/>
    </source>
</evidence>
<evidence type="ECO:0000313" key="15">
    <source>
        <dbReference type="Proteomes" id="UP000242469"/>
    </source>
</evidence>
<comment type="catalytic activity">
    <reaction evidence="8 11">
        <text>an N-terminal (5-L-glutamyl)-[peptide] + an alpha-amino acid = 5-L-glutamyl amino acid + an N-terminal L-alpha-aminoacyl-[peptide]</text>
        <dbReference type="Rhea" id="RHEA:23904"/>
        <dbReference type="Rhea" id="RHEA-COMP:9780"/>
        <dbReference type="Rhea" id="RHEA-COMP:9795"/>
        <dbReference type="ChEBI" id="CHEBI:77644"/>
        <dbReference type="ChEBI" id="CHEBI:78597"/>
        <dbReference type="ChEBI" id="CHEBI:78599"/>
        <dbReference type="ChEBI" id="CHEBI:78608"/>
        <dbReference type="EC" id="2.3.2.2"/>
    </reaction>
</comment>
<proteinExistence type="inferred from homology"/>
<evidence type="ECO:0000256" key="2">
    <source>
        <dbReference type="ARBA" id="ARBA00001089"/>
    </source>
</evidence>
<feature type="binding site" evidence="10">
    <location>
        <begin position="463"/>
        <end position="464"/>
    </location>
    <ligand>
        <name>L-glutamate</name>
        <dbReference type="ChEBI" id="CHEBI:29985"/>
    </ligand>
</feature>
<dbReference type="InterPro" id="IPR043138">
    <property type="entry name" value="GGT_lsub"/>
</dbReference>
<organism evidence="14 15">
    <name type="scientific">Marinobacterium iners DSM 11526</name>
    <dbReference type="NCBI Taxonomy" id="1122198"/>
    <lineage>
        <taxon>Bacteria</taxon>
        <taxon>Pseudomonadati</taxon>
        <taxon>Pseudomonadota</taxon>
        <taxon>Gammaproteobacteria</taxon>
        <taxon>Oceanospirillales</taxon>
        <taxon>Oceanospirillaceae</taxon>
        <taxon>Marinobacterium</taxon>
    </lineage>
</organism>
<dbReference type="Pfam" id="PF01019">
    <property type="entry name" value="G_glu_transpept"/>
    <property type="match status" value="1"/>
</dbReference>
<keyword evidence="13" id="KW-0732">Signal</keyword>
<dbReference type="PANTHER" id="PTHR43199:SF1">
    <property type="entry name" value="GLUTATHIONE HYDROLASE PROENZYME"/>
    <property type="match status" value="1"/>
</dbReference>
<evidence type="ECO:0000313" key="14">
    <source>
        <dbReference type="EMBL" id="SEA76271.1"/>
    </source>
</evidence>
<dbReference type="SUPFAM" id="SSF56235">
    <property type="entry name" value="N-terminal nucleophile aminohydrolases (Ntn hydrolases)"/>
    <property type="match status" value="1"/>
</dbReference>
<dbReference type="InterPro" id="IPR043137">
    <property type="entry name" value="GGT_ssub_C"/>
</dbReference>
<dbReference type="InterPro" id="IPR051792">
    <property type="entry name" value="GGT_bact"/>
</dbReference>
<reference evidence="15" key="1">
    <citation type="submission" date="2016-10" db="EMBL/GenBank/DDBJ databases">
        <authorList>
            <person name="Varghese N."/>
            <person name="Submissions S."/>
        </authorList>
    </citation>
    <scope>NUCLEOTIDE SEQUENCE [LARGE SCALE GENOMIC DNA]</scope>
    <source>
        <strain evidence="15">DSM 11526</strain>
    </source>
</reference>
<evidence type="ECO:0000256" key="12">
    <source>
        <dbReference type="SAM" id="MobiDB-lite"/>
    </source>
</evidence>
<feature type="region of interest" description="Disordered" evidence="12">
    <location>
        <begin position="372"/>
        <end position="398"/>
    </location>
</feature>
<name>A0A1H4DU71_9GAMM</name>
<evidence type="ECO:0000256" key="13">
    <source>
        <dbReference type="SAM" id="SignalP"/>
    </source>
</evidence>
<dbReference type="RefSeq" id="WP_091826255.1">
    <property type="nucleotide sequence ID" value="NZ_FNRJ01000007.1"/>
</dbReference>
<keyword evidence="11" id="KW-0317">Glutathione biosynthesis</keyword>
<dbReference type="Gene3D" id="3.60.20.40">
    <property type="match status" value="1"/>
</dbReference>
<feature type="region of interest" description="Disordered" evidence="12">
    <location>
        <begin position="560"/>
        <end position="580"/>
    </location>
</feature>
<keyword evidence="6 11" id="KW-0865">Zymogen</keyword>
<keyword evidence="4 11" id="KW-0808">Transferase</keyword>
<dbReference type="AlphaFoldDB" id="A0A1H4DU71"/>
<keyword evidence="5 11" id="KW-0378">Hydrolase</keyword>
<evidence type="ECO:0000256" key="11">
    <source>
        <dbReference type="RuleBase" id="RU368036"/>
    </source>
</evidence>
<evidence type="ECO:0000256" key="6">
    <source>
        <dbReference type="ARBA" id="ARBA00023145"/>
    </source>
</evidence>
<dbReference type="EC" id="3.4.19.13" evidence="11"/>
<dbReference type="Gene3D" id="1.10.246.130">
    <property type="match status" value="1"/>
</dbReference>
<dbReference type="PANTHER" id="PTHR43199">
    <property type="entry name" value="GLUTATHIONE HYDROLASE"/>
    <property type="match status" value="1"/>
</dbReference>
<gene>
    <name evidence="14" type="ORF">SAMN02745729_10714</name>
</gene>
<sequence length="580" mass="63302">MSIFRQAIITLLALQIPFLWAADESIAPESATGWQHPQRVIAEDSLVVTAHPLATEAGFDMLRQGGTAVDAAIAVQAMLTLVEPQSSGLGGGAFLLYWDQSSQTLHAYDGRETAPADVTENLFLQSDGSTMPWHEALVGGRSVGVPGVLRMLELAHQRHGRLDWSVLFDASIARAEQGFHIGNRLHKLISDRVNPGLDRYAASRQYFFDHSGAPLPAGALLRNPELAESLRLIAAQGADALYHGPIADQILTSISEAKDNPGMISRTDLASYVARERKPICLPYREYRVCGFPPPTSGGVTLLQILGLLQHTPLAALPHDSSGFAHLFTQASRLAYADRGRYLADPDFVEVPTAALLDPTYLRQRASLISSEHDMGQAQPGQPVELTRADDRSPELPSTSHFVIRDRYGNLLSMTSSIEMAFGSTLMAGGFLLNNQLTDFSFIPEINGVPVANRVEPGKRPRSSMAPVMVFNADNRPIAALGSPGGSRIINYVAQTLLLMLHTDMSLQDILYQPNISNRNGDTELEEATSAEQLLFELRDMGHRVSIRELNSGVHAIRQRSDGRWESGVDPRREGKALGR</sequence>
<evidence type="ECO:0000256" key="10">
    <source>
        <dbReference type="PIRSR" id="PIRSR600101-2"/>
    </source>
</evidence>
<comment type="PTM">
    <text evidence="11">Cleaved by autocatalysis into a large and a small subunit.</text>
</comment>
<keyword evidence="7 11" id="KW-0012">Acyltransferase</keyword>
<feature type="active site" description="Nucleophile" evidence="9">
    <location>
        <position position="399"/>
    </location>
</feature>
<comment type="subunit">
    <text evidence="11">This enzyme consists of two polypeptide chains, which are synthesized in precursor form from a single polypeptide.</text>
</comment>
<dbReference type="STRING" id="1122198.SAMN02745729_10714"/>
<dbReference type="UniPathway" id="UPA00204"/>
<protein>
    <recommendedName>
        <fullName evidence="11">Glutathione hydrolase proenzyme</fullName>
        <ecNumber evidence="11">2.3.2.2</ecNumber>
        <ecNumber evidence="11">3.4.19.13</ecNumber>
    </recommendedName>
    <component>
        <recommendedName>
            <fullName evidence="11">Glutathione hydrolase large chain</fullName>
        </recommendedName>
    </component>
    <component>
        <recommendedName>
            <fullName evidence="11">Glutathione hydrolase small chain</fullName>
        </recommendedName>
    </component>
</protein>
<feature type="chain" id="PRO_5017371167" description="Glutathione hydrolase proenzyme" evidence="13">
    <location>
        <begin position="22"/>
        <end position="580"/>
    </location>
</feature>
<evidence type="ECO:0000256" key="8">
    <source>
        <dbReference type="ARBA" id="ARBA00047417"/>
    </source>
</evidence>